<dbReference type="EMBL" id="BDIP01008160">
    <property type="protein sequence ID" value="GIQ91689.1"/>
    <property type="molecule type" value="Genomic_DNA"/>
</dbReference>
<proteinExistence type="predicted"/>
<organism evidence="1 2">
    <name type="scientific">Kipferlia bialata</name>
    <dbReference type="NCBI Taxonomy" id="797122"/>
    <lineage>
        <taxon>Eukaryota</taxon>
        <taxon>Metamonada</taxon>
        <taxon>Carpediemonas-like organisms</taxon>
        <taxon>Kipferlia</taxon>
    </lineage>
</organism>
<dbReference type="Proteomes" id="UP000265618">
    <property type="component" value="Unassembled WGS sequence"/>
</dbReference>
<protein>
    <submittedName>
        <fullName evidence="1">Uncharacterized protein</fullName>
    </submittedName>
</protein>
<feature type="non-terminal residue" evidence="1">
    <location>
        <position position="57"/>
    </location>
</feature>
<evidence type="ECO:0000313" key="1">
    <source>
        <dbReference type="EMBL" id="GIQ91689.1"/>
    </source>
</evidence>
<evidence type="ECO:0000313" key="2">
    <source>
        <dbReference type="Proteomes" id="UP000265618"/>
    </source>
</evidence>
<dbReference type="AlphaFoldDB" id="A0A9K3DA07"/>
<reference evidence="1 2" key="1">
    <citation type="journal article" date="2018" name="PLoS ONE">
        <title>The draft genome of Kipferlia bialata reveals reductive genome evolution in fornicate parasites.</title>
        <authorList>
            <person name="Tanifuji G."/>
            <person name="Takabayashi S."/>
            <person name="Kume K."/>
            <person name="Takagi M."/>
            <person name="Nakayama T."/>
            <person name="Kamikawa R."/>
            <person name="Inagaki Y."/>
            <person name="Hashimoto T."/>
        </authorList>
    </citation>
    <scope>NUCLEOTIDE SEQUENCE [LARGE SCALE GENOMIC DNA]</scope>
    <source>
        <strain evidence="1">NY0173</strain>
    </source>
</reference>
<comment type="caution">
    <text evidence="1">The sequence shown here is derived from an EMBL/GenBank/DDBJ whole genome shotgun (WGS) entry which is preliminary data.</text>
</comment>
<accession>A0A9K3DA07</accession>
<gene>
    <name evidence="1" type="ORF">KIPB_015055</name>
</gene>
<keyword evidence="2" id="KW-1185">Reference proteome</keyword>
<name>A0A9K3DA07_9EUKA</name>
<sequence length="57" mass="6420">MSDLSYLPGRIRYADLKTIDSDGGWIEGLVTLGLNRVLALRKSRPNPRVREYVPPPP</sequence>